<protein>
    <submittedName>
        <fullName evidence="5">Class E sortase</fullName>
    </submittedName>
</protein>
<evidence type="ECO:0000256" key="4">
    <source>
        <dbReference type="SAM" id="Phobius"/>
    </source>
</evidence>
<gene>
    <name evidence="5" type="ORF">I7412_04750</name>
</gene>
<dbReference type="NCBIfam" id="NF033747">
    <property type="entry name" value="class_E_sortase"/>
    <property type="match status" value="1"/>
</dbReference>
<evidence type="ECO:0000313" key="5">
    <source>
        <dbReference type="EMBL" id="MBL7626492.1"/>
    </source>
</evidence>
<accession>A0A937UM54</accession>
<dbReference type="EMBL" id="JAEACQ010000137">
    <property type="protein sequence ID" value="MBL7626492.1"/>
    <property type="molecule type" value="Genomic_DNA"/>
</dbReference>
<feature type="transmembrane region" description="Helical" evidence="4">
    <location>
        <begin position="121"/>
        <end position="139"/>
    </location>
</feature>
<organism evidence="5 6">
    <name type="scientific">Frankia nepalensis</name>
    <dbReference type="NCBI Taxonomy" id="1836974"/>
    <lineage>
        <taxon>Bacteria</taxon>
        <taxon>Bacillati</taxon>
        <taxon>Actinomycetota</taxon>
        <taxon>Actinomycetes</taxon>
        <taxon>Frankiales</taxon>
        <taxon>Frankiaceae</taxon>
        <taxon>Frankia</taxon>
    </lineage>
</organism>
<feature type="compositionally biased region" description="Basic and acidic residues" evidence="3">
    <location>
        <begin position="39"/>
        <end position="52"/>
    </location>
</feature>
<dbReference type="InterPro" id="IPR005754">
    <property type="entry name" value="Sortase"/>
</dbReference>
<comment type="caution">
    <text evidence="5">The sequence shown here is derived from an EMBL/GenBank/DDBJ whole genome shotgun (WGS) entry which is preliminary data.</text>
</comment>
<dbReference type="Pfam" id="PF04203">
    <property type="entry name" value="Sortase"/>
    <property type="match status" value="1"/>
</dbReference>
<name>A0A937UM54_9ACTN</name>
<proteinExistence type="predicted"/>
<evidence type="ECO:0000256" key="3">
    <source>
        <dbReference type="SAM" id="MobiDB-lite"/>
    </source>
</evidence>
<dbReference type="InterPro" id="IPR023365">
    <property type="entry name" value="Sortase_dom-sf"/>
</dbReference>
<dbReference type="InterPro" id="IPR053465">
    <property type="entry name" value="Sortase_Class_E"/>
</dbReference>
<dbReference type="Proteomes" id="UP000604475">
    <property type="component" value="Unassembled WGS sequence"/>
</dbReference>
<dbReference type="AlphaFoldDB" id="A0A937UM54"/>
<sequence>MAGTADSDPVGEQRAGSQPGPQPGATAPGATEPGAPGPRADRPPGRPGDRPSGRPVDPGLAGRVPRQAGPTDSGPRMGPAAPSAPLEPPPAEPDPGSAGPTRRRALSAGLVGTVARGVGELLITLGLVVALFLVYQLWVTDLVQARSQSRLHDRLATAWSTPARPATPAEPPPATRPDPAPGEGFAMLRIPRFGADYAPVIVEGVDEDHLRKGPGHYPGTAMPGEIGNFVVSGHRTTYGKPFNRLDELRAGDPIVVEVADRYYVYRTRRSEVVDPHRLDVVAPVPEQPGREPTSAVLTMTTCHPEYSAKSRLIVFAELDKTMMKTAGGRPPFEPGES</sequence>
<dbReference type="NCBIfam" id="TIGR01076">
    <property type="entry name" value="sortase_fam"/>
    <property type="match status" value="1"/>
</dbReference>
<dbReference type="RefSeq" id="WP_203007376.1">
    <property type="nucleotide sequence ID" value="NZ_JADWYU010000168.1"/>
</dbReference>
<keyword evidence="4" id="KW-0472">Membrane</keyword>
<dbReference type="GO" id="GO:0016787">
    <property type="term" value="F:hydrolase activity"/>
    <property type="evidence" value="ECO:0007669"/>
    <property type="project" value="UniProtKB-KW"/>
</dbReference>
<keyword evidence="6" id="KW-1185">Reference proteome</keyword>
<feature type="compositionally biased region" description="Low complexity" evidence="3">
    <location>
        <begin position="14"/>
        <end position="38"/>
    </location>
</feature>
<feature type="active site" description="Acyl-thioester intermediate" evidence="2">
    <location>
        <position position="302"/>
    </location>
</feature>
<feature type="region of interest" description="Disordered" evidence="3">
    <location>
        <begin position="1"/>
        <end position="103"/>
    </location>
</feature>
<feature type="active site" description="Proton donor/acceptor" evidence="2">
    <location>
        <position position="234"/>
    </location>
</feature>
<evidence type="ECO:0000256" key="2">
    <source>
        <dbReference type="PIRSR" id="PIRSR605754-1"/>
    </source>
</evidence>
<dbReference type="Gene3D" id="2.40.260.10">
    <property type="entry name" value="Sortase"/>
    <property type="match status" value="1"/>
</dbReference>
<keyword evidence="4" id="KW-1133">Transmembrane helix</keyword>
<keyword evidence="1" id="KW-0378">Hydrolase</keyword>
<reference evidence="5" key="1">
    <citation type="submission" date="2020-12" db="EMBL/GenBank/DDBJ databases">
        <title>Genomic characterization of non-nitrogen-fixing Frankia strains.</title>
        <authorList>
            <person name="Carlos-Shanley C."/>
            <person name="Guerra T."/>
            <person name="Hahn D."/>
        </authorList>
    </citation>
    <scope>NUCLEOTIDE SEQUENCE</scope>
    <source>
        <strain evidence="5">CN6</strain>
    </source>
</reference>
<feature type="compositionally biased region" description="Pro residues" evidence="3">
    <location>
        <begin position="168"/>
        <end position="180"/>
    </location>
</feature>
<dbReference type="SUPFAM" id="SSF63817">
    <property type="entry name" value="Sortase"/>
    <property type="match status" value="1"/>
</dbReference>
<evidence type="ECO:0000256" key="1">
    <source>
        <dbReference type="ARBA" id="ARBA00022801"/>
    </source>
</evidence>
<feature type="region of interest" description="Disordered" evidence="3">
    <location>
        <begin position="158"/>
        <end position="183"/>
    </location>
</feature>
<keyword evidence="4" id="KW-0812">Transmembrane</keyword>
<dbReference type="CDD" id="cd05830">
    <property type="entry name" value="Sortase_E"/>
    <property type="match status" value="1"/>
</dbReference>
<dbReference type="InterPro" id="IPR042003">
    <property type="entry name" value="Sortase_E"/>
</dbReference>
<evidence type="ECO:0000313" key="6">
    <source>
        <dbReference type="Proteomes" id="UP000604475"/>
    </source>
</evidence>